<proteinExistence type="predicted"/>
<protein>
    <submittedName>
        <fullName evidence="2">Uncharacterized protein</fullName>
    </submittedName>
</protein>
<organism evidence="2 3">
    <name type="scientific">Streblomastix strix</name>
    <dbReference type="NCBI Taxonomy" id="222440"/>
    <lineage>
        <taxon>Eukaryota</taxon>
        <taxon>Metamonada</taxon>
        <taxon>Preaxostyla</taxon>
        <taxon>Oxymonadida</taxon>
        <taxon>Streblomastigidae</taxon>
        <taxon>Streblomastix</taxon>
    </lineage>
</organism>
<feature type="compositionally biased region" description="Basic and acidic residues" evidence="1">
    <location>
        <begin position="8"/>
        <end position="19"/>
    </location>
</feature>
<name>A0A5J4VK54_9EUKA</name>
<evidence type="ECO:0000256" key="1">
    <source>
        <dbReference type="SAM" id="MobiDB-lite"/>
    </source>
</evidence>
<feature type="region of interest" description="Disordered" evidence="1">
    <location>
        <begin position="1"/>
        <end position="21"/>
    </location>
</feature>
<feature type="compositionally biased region" description="Polar residues" evidence="1">
    <location>
        <begin position="93"/>
        <end position="108"/>
    </location>
</feature>
<evidence type="ECO:0000313" key="2">
    <source>
        <dbReference type="EMBL" id="KAA6382603.1"/>
    </source>
</evidence>
<dbReference type="AlphaFoldDB" id="A0A5J4VK54"/>
<sequence length="161" mass="17977">MPGDLDVSTDRHDGSRKFTENTTVTSYTSSIQQLEAEVAMSIVPDRGSTSGFGRYIIDKNYRHLERTASRTKGTDCETRNIFDQEYVGDNATRMGSGSSQKTDSKNSTDCVFTTTESITTVEPEHIQITQSLLTINPYNSKCMDNSYFNTPSHILSNQYST</sequence>
<gene>
    <name evidence="2" type="ORF">EZS28_021871</name>
</gene>
<dbReference type="EMBL" id="SNRW01006691">
    <property type="protein sequence ID" value="KAA6382603.1"/>
    <property type="molecule type" value="Genomic_DNA"/>
</dbReference>
<feature type="region of interest" description="Disordered" evidence="1">
    <location>
        <begin position="89"/>
        <end position="108"/>
    </location>
</feature>
<comment type="caution">
    <text evidence="2">The sequence shown here is derived from an EMBL/GenBank/DDBJ whole genome shotgun (WGS) entry which is preliminary data.</text>
</comment>
<evidence type="ECO:0000313" key="3">
    <source>
        <dbReference type="Proteomes" id="UP000324800"/>
    </source>
</evidence>
<dbReference type="Proteomes" id="UP000324800">
    <property type="component" value="Unassembled WGS sequence"/>
</dbReference>
<accession>A0A5J4VK54</accession>
<reference evidence="2 3" key="1">
    <citation type="submission" date="2019-03" db="EMBL/GenBank/DDBJ databases">
        <title>Single cell metagenomics reveals metabolic interactions within the superorganism composed of flagellate Streblomastix strix and complex community of Bacteroidetes bacteria on its surface.</title>
        <authorList>
            <person name="Treitli S.C."/>
            <person name="Kolisko M."/>
            <person name="Husnik F."/>
            <person name="Keeling P."/>
            <person name="Hampl V."/>
        </authorList>
    </citation>
    <scope>NUCLEOTIDE SEQUENCE [LARGE SCALE GENOMIC DNA]</scope>
    <source>
        <strain evidence="2">ST1C</strain>
    </source>
</reference>